<evidence type="ECO:0000256" key="5">
    <source>
        <dbReference type="ARBA" id="ARBA00023040"/>
    </source>
</evidence>
<gene>
    <name evidence="12" type="ORF">NP493_889g01013</name>
</gene>
<dbReference type="GO" id="GO:0004930">
    <property type="term" value="F:G protein-coupled receptor activity"/>
    <property type="evidence" value="ECO:0007669"/>
    <property type="project" value="UniProtKB-KW"/>
</dbReference>
<dbReference type="Gene3D" id="1.20.1070.10">
    <property type="entry name" value="Rhodopsin 7-helix transmembrane proteins"/>
    <property type="match status" value="1"/>
</dbReference>
<keyword evidence="9" id="KW-0807">Transducer</keyword>
<evidence type="ECO:0000256" key="1">
    <source>
        <dbReference type="ARBA" id="ARBA00004651"/>
    </source>
</evidence>
<dbReference type="EMBL" id="JAODUO010000889">
    <property type="protein sequence ID" value="KAK2173267.1"/>
    <property type="molecule type" value="Genomic_DNA"/>
</dbReference>
<evidence type="ECO:0000256" key="9">
    <source>
        <dbReference type="ARBA" id="ARBA00023224"/>
    </source>
</evidence>
<keyword evidence="7" id="KW-0675">Receptor</keyword>
<evidence type="ECO:0000313" key="13">
    <source>
        <dbReference type="Proteomes" id="UP001209878"/>
    </source>
</evidence>
<dbReference type="Pfam" id="PF00001">
    <property type="entry name" value="7tm_1"/>
    <property type="match status" value="1"/>
</dbReference>
<keyword evidence="4 10" id="KW-1133">Transmembrane helix</keyword>
<evidence type="ECO:0000256" key="6">
    <source>
        <dbReference type="ARBA" id="ARBA00023136"/>
    </source>
</evidence>
<dbReference type="PANTHER" id="PTHR24246">
    <property type="entry name" value="OLFACTORY RECEPTOR AND ADENOSINE RECEPTOR"/>
    <property type="match status" value="1"/>
</dbReference>
<feature type="domain" description="G-protein coupled receptors family 1 profile" evidence="11">
    <location>
        <begin position="47"/>
        <end position="289"/>
    </location>
</feature>
<evidence type="ECO:0000313" key="12">
    <source>
        <dbReference type="EMBL" id="KAK2173267.1"/>
    </source>
</evidence>
<feature type="transmembrane region" description="Helical" evidence="10">
    <location>
        <begin position="35"/>
        <end position="59"/>
    </location>
</feature>
<organism evidence="12 13">
    <name type="scientific">Ridgeia piscesae</name>
    <name type="common">Tubeworm</name>
    <dbReference type="NCBI Taxonomy" id="27915"/>
    <lineage>
        <taxon>Eukaryota</taxon>
        <taxon>Metazoa</taxon>
        <taxon>Spiralia</taxon>
        <taxon>Lophotrochozoa</taxon>
        <taxon>Annelida</taxon>
        <taxon>Polychaeta</taxon>
        <taxon>Sedentaria</taxon>
        <taxon>Canalipalpata</taxon>
        <taxon>Sabellida</taxon>
        <taxon>Siboglinidae</taxon>
        <taxon>Ridgeia</taxon>
    </lineage>
</organism>
<evidence type="ECO:0000256" key="8">
    <source>
        <dbReference type="ARBA" id="ARBA00023180"/>
    </source>
</evidence>
<accession>A0AAD9KL98</accession>
<evidence type="ECO:0000256" key="2">
    <source>
        <dbReference type="ARBA" id="ARBA00022475"/>
    </source>
</evidence>
<dbReference type="AlphaFoldDB" id="A0AAD9KL98"/>
<protein>
    <recommendedName>
        <fullName evidence="11">G-protein coupled receptors family 1 profile domain-containing protein</fullName>
    </recommendedName>
</protein>
<sequence>MANVSALSSSPAVDVINMASRGHGVDDTTWLALRVVHGCLAAAAVVVNCLSLVVIYGVVPRLTPRLQLLTSLSFSDMLSAWAVMTLYFSYSVCQESINISLLLCACNASAWLMIALTTSHSVAIFRPLHYNKIVSQRRVWAVIALAWFVGVFMACSGFLATAAGHYVDLLPFCVQAHAHQQVALIVSTFLTAGAFFFTAFMCGRIVAHLRPIESIANGGETSTSRRSTHRVTSTVMVAALHAVTWMPYLIVKCVQLSRGVREDSVAITVGLAVCHTLILGACLLNPILCALRMTSLQTGYHRLYRRSRDCAAKMWFRIKRKETDANEQPSTPLNPLMESAY</sequence>
<comment type="caution">
    <text evidence="12">The sequence shown here is derived from an EMBL/GenBank/DDBJ whole genome shotgun (WGS) entry which is preliminary data.</text>
</comment>
<evidence type="ECO:0000259" key="11">
    <source>
        <dbReference type="PROSITE" id="PS50262"/>
    </source>
</evidence>
<dbReference type="InterPro" id="IPR000276">
    <property type="entry name" value="GPCR_Rhodpsn"/>
</dbReference>
<feature type="transmembrane region" description="Helical" evidence="10">
    <location>
        <begin position="96"/>
        <end position="118"/>
    </location>
</feature>
<reference evidence="12" key="1">
    <citation type="journal article" date="2023" name="Mol. Biol. Evol.">
        <title>Third-Generation Sequencing Reveals the Adaptive Role of the Epigenome in Three Deep-Sea Polychaetes.</title>
        <authorList>
            <person name="Perez M."/>
            <person name="Aroh O."/>
            <person name="Sun Y."/>
            <person name="Lan Y."/>
            <person name="Juniper S.K."/>
            <person name="Young C.R."/>
            <person name="Angers B."/>
            <person name="Qian P.Y."/>
        </authorList>
    </citation>
    <scope>NUCLEOTIDE SEQUENCE</scope>
    <source>
        <strain evidence="12">R07B-5</strain>
    </source>
</reference>
<dbReference type="GO" id="GO:0005886">
    <property type="term" value="C:plasma membrane"/>
    <property type="evidence" value="ECO:0007669"/>
    <property type="project" value="UniProtKB-SubCell"/>
</dbReference>
<dbReference type="PANTHER" id="PTHR24246:SF27">
    <property type="entry name" value="ADENOSINE RECEPTOR, ISOFORM A"/>
    <property type="match status" value="1"/>
</dbReference>
<feature type="transmembrane region" description="Helical" evidence="10">
    <location>
        <begin position="182"/>
        <end position="202"/>
    </location>
</feature>
<keyword evidence="13" id="KW-1185">Reference proteome</keyword>
<evidence type="ECO:0000256" key="3">
    <source>
        <dbReference type="ARBA" id="ARBA00022692"/>
    </source>
</evidence>
<keyword evidence="6 10" id="KW-0472">Membrane</keyword>
<dbReference type="SUPFAM" id="SSF81321">
    <property type="entry name" value="Family A G protein-coupled receptor-like"/>
    <property type="match status" value="1"/>
</dbReference>
<dbReference type="PRINTS" id="PR00237">
    <property type="entry name" value="GPCRRHODOPSN"/>
</dbReference>
<keyword evidence="2" id="KW-1003">Cell membrane</keyword>
<comment type="subcellular location">
    <subcellularLocation>
        <location evidence="1">Cell membrane</location>
        <topology evidence="1">Multi-pass membrane protein</topology>
    </subcellularLocation>
</comment>
<dbReference type="Proteomes" id="UP001209878">
    <property type="component" value="Unassembled WGS sequence"/>
</dbReference>
<feature type="transmembrane region" description="Helical" evidence="10">
    <location>
        <begin position="265"/>
        <end position="288"/>
    </location>
</feature>
<keyword evidence="3 10" id="KW-0812">Transmembrane</keyword>
<evidence type="ECO:0000256" key="4">
    <source>
        <dbReference type="ARBA" id="ARBA00022989"/>
    </source>
</evidence>
<feature type="transmembrane region" description="Helical" evidence="10">
    <location>
        <begin position="66"/>
        <end position="90"/>
    </location>
</feature>
<evidence type="ECO:0000256" key="10">
    <source>
        <dbReference type="SAM" id="Phobius"/>
    </source>
</evidence>
<proteinExistence type="predicted"/>
<name>A0AAD9KL98_RIDPI</name>
<feature type="transmembrane region" description="Helical" evidence="10">
    <location>
        <begin position="231"/>
        <end position="250"/>
    </location>
</feature>
<keyword evidence="8" id="KW-0325">Glycoprotein</keyword>
<evidence type="ECO:0000256" key="7">
    <source>
        <dbReference type="ARBA" id="ARBA00023170"/>
    </source>
</evidence>
<dbReference type="InterPro" id="IPR017452">
    <property type="entry name" value="GPCR_Rhodpsn_7TM"/>
</dbReference>
<feature type="transmembrane region" description="Helical" evidence="10">
    <location>
        <begin position="139"/>
        <end position="162"/>
    </location>
</feature>
<keyword evidence="5" id="KW-0297">G-protein coupled receptor</keyword>
<dbReference type="PROSITE" id="PS50262">
    <property type="entry name" value="G_PROTEIN_RECEP_F1_2"/>
    <property type="match status" value="1"/>
</dbReference>
<dbReference type="CDD" id="cd00637">
    <property type="entry name" value="7tm_classA_rhodopsin-like"/>
    <property type="match status" value="1"/>
</dbReference>